<evidence type="ECO:0000313" key="3">
    <source>
        <dbReference type="RefSeq" id="XP_005109433.2"/>
    </source>
</evidence>
<feature type="transmembrane region" description="Helical" evidence="1">
    <location>
        <begin position="157"/>
        <end position="185"/>
    </location>
</feature>
<organism evidence="2 3">
    <name type="scientific">Aplysia californica</name>
    <name type="common">California sea hare</name>
    <dbReference type="NCBI Taxonomy" id="6500"/>
    <lineage>
        <taxon>Eukaryota</taxon>
        <taxon>Metazoa</taxon>
        <taxon>Spiralia</taxon>
        <taxon>Lophotrochozoa</taxon>
        <taxon>Mollusca</taxon>
        <taxon>Gastropoda</taxon>
        <taxon>Heterobranchia</taxon>
        <taxon>Euthyneura</taxon>
        <taxon>Tectipleura</taxon>
        <taxon>Aplysiida</taxon>
        <taxon>Aplysioidea</taxon>
        <taxon>Aplysiidae</taxon>
        <taxon>Aplysia</taxon>
    </lineage>
</organism>
<reference evidence="3" key="1">
    <citation type="submission" date="2025-08" db="UniProtKB">
        <authorList>
            <consortium name="RefSeq"/>
        </authorList>
    </citation>
    <scope>IDENTIFICATION</scope>
</reference>
<sequence length="212" mass="23227">MGFSRESIQRIALITIGTFMVIGGFMSIALVNTRVEKAVTSLKEASNDIFQRFPVPRPTPRDIHYYSPPPYESGWYAVIFVIAGLPSIAAGVVLNKTSCIVDRFCHIFNVTCTLLCGISMGTYIIVVIVFWSLLDSSSTYVCHIDNTLSACSEMMDIATAAIIVLTVTWIANLISFGISCFYMYLNTKKNVLSSDLNIASHEVAVSDPTIAS</sequence>
<accession>A0ABM0K5V0</accession>
<keyword evidence="1" id="KW-0472">Membrane</keyword>
<evidence type="ECO:0000256" key="1">
    <source>
        <dbReference type="SAM" id="Phobius"/>
    </source>
</evidence>
<dbReference type="RefSeq" id="XP_005109433.2">
    <property type="nucleotide sequence ID" value="XM_005109376.3"/>
</dbReference>
<feature type="transmembrane region" description="Helical" evidence="1">
    <location>
        <begin position="12"/>
        <end position="31"/>
    </location>
</feature>
<gene>
    <name evidence="3" type="primary">LOC101857679</name>
</gene>
<name>A0ABM0K5V0_APLCA</name>
<feature type="transmembrane region" description="Helical" evidence="1">
    <location>
        <begin position="75"/>
        <end position="95"/>
    </location>
</feature>
<protein>
    <submittedName>
        <fullName evidence="3">Uncharacterized protein LOC101857679</fullName>
    </submittedName>
</protein>
<dbReference type="Proteomes" id="UP000694888">
    <property type="component" value="Unplaced"/>
</dbReference>
<keyword evidence="2" id="KW-1185">Reference proteome</keyword>
<proteinExistence type="predicted"/>
<feature type="transmembrane region" description="Helical" evidence="1">
    <location>
        <begin position="107"/>
        <end position="131"/>
    </location>
</feature>
<dbReference type="GeneID" id="101857679"/>
<evidence type="ECO:0000313" key="2">
    <source>
        <dbReference type="Proteomes" id="UP000694888"/>
    </source>
</evidence>
<keyword evidence="1" id="KW-0812">Transmembrane</keyword>
<keyword evidence="1" id="KW-1133">Transmembrane helix</keyword>